<accession>A0A4Z0PM06</accession>
<dbReference type="RefSeq" id="WP_135497577.1">
    <property type="nucleotide sequence ID" value="NZ_SRLD01000016.1"/>
</dbReference>
<protein>
    <submittedName>
        <fullName evidence="2">Uncharacterized protein</fullName>
    </submittedName>
</protein>
<name>A0A4Z0PM06_9BACT</name>
<proteinExistence type="predicted"/>
<reference evidence="2 3" key="1">
    <citation type="submission" date="2019-04" db="EMBL/GenBank/DDBJ databases">
        <authorList>
            <person name="Feng G."/>
            <person name="Zhang J."/>
            <person name="Zhu H."/>
        </authorList>
    </citation>
    <scope>NUCLEOTIDE SEQUENCE [LARGE SCALE GENOMIC DNA]</scope>
    <source>
        <strain evidence="2 3">JCM 17223</strain>
    </source>
</reference>
<keyword evidence="1" id="KW-0732">Signal</keyword>
<gene>
    <name evidence="2" type="ORF">E5J99_09945</name>
</gene>
<evidence type="ECO:0000313" key="2">
    <source>
        <dbReference type="EMBL" id="TGE16438.1"/>
    </source>
</evidence>
<dbReference type="Proteomes" id="UP000297739">
    <property type="component" value="Unassembled WGS sequence"/>
</dbReference>
<evidence type="ECO:0000313" key="3">
    <source>
        <dbReference type="Proteomes" id="UP000297739"/>
    </source>
</evidence>
<organism evidence="2 3">
    <name type="scientific">Hymenobacter elongatus</name>
    <dbReference type="NCBI Taxonomy" id="877208"/>
    <lineage>
        <taxon>Bacteria</taxon>
        <taxon>Pseudomonadati</taxon>
        <taxon>Bacteroidota</taxon>
        <taxon>Cytophagia</taxon>
        <taxon>Cytophagales</taxon>
        <taxon>Hymenobacteraceae</taxon>
        <taxon>Hymenobacter</taxon>
    </lineage>
</organism>
<sequence length="92" mass="9632">MKNSANALLLLALTVLVSCQGDAGINVKDDSGVIIQAVYDSGVGGSSLVLRKNGTYTWLSGLVNPPQQGSYVVRDSVIILNNIKLEGGTKIE</sequence>
<dbReference type="PROSITE" id="PS51257">
    <property type="entry name" value="PROKAR_LIPOPROTEIN"/>
    <property type="match status" value="1"/>
</dbReference>
<evidence type="ECO:0000256" key="1">
    <source>
        <dbReference type="SAM" id="SignalP"/>
    </source>
</evidence>
<feature type="chain" id="PRO_5021448738" evidence="1">
    <location>
        <begin position="24"/>
        <end position="92"/>
    </location>
</feature>
<comment type="caution">
    <text evidence="2">The sequence shown here is derived from an EMBL/GenBank/DDBJ whole genome shotgun (WGS) entry which is preliminary data.</text>
</comment>
<dbReference type="AlphaFoldDB" id="A0A4Z0PM06"/>
<feature type="signal peptide" evidence="1">
    <location>
        <begin position="1"/>
        <end position="23"/>
    </location>
</feature>
<dbReference type="EMBL" id="SRLD01000016">
    <property type="protein sequence ID" value="TGE16438.1"/>
    <property type="molecule type" value="Genomic_DNA"/>
</dbReference>
<keyword evidence="3" id="KW-1185">Reference proteome</keyword>